<comment type="pathway">
    <text evidence="1 8">Amino-acid degradation; L-histidine degradation into L-glutamate; N-formimidoyl-L-glutamate from L-histidine: step 1/3.</text>
</comment>
<dbReference type="Proteomes" id="UP000195772">
    <property type="component" value="Unassembled WGS sequence"/>
</dbReference>
<gene>
    <name evidence="10" type="primary">hutH</name>
    <name evidence="11" type="ORF">B5G41_14020</name>
    <name evidence="10" type="ORF">F2Y10_06800</name>
</gene>
<name>A0A1Y3QUL0_9BACT</name>
<evidence type="ECO:0000313" key="11">
    <source>
        <dbReference type="EMBL" id="OUN01958.1"/>
    </source>
</evidence>
<evidence type="ECO:0000256" key="6">
    <source>
        <dbReference type="NCBIfam" id="TIGR01225"/>
    </source>
</evidence>
<dbReference type="GO" id="GO:0004397">
    <property type="term" value="F:histidine ammonia-lyase activity"/>
    <property type="evidence" value="ECO:0007669"/>
    <property type="project" value="UniProtKB-UniRule"/>
</dbReference>
<dbReference type="GO" id="GO:0019557">
    <property type="term" value="P:L-histidine catabolic process to glutamate and formate"/>
    <property type="evidence" value="ECO:0007669"/>
    <property type="project" value="UniProtKB-UniPathway"/>
</dbReference>
<dbReference type="InterPro" id="IPR005921">
    <property type="entry name" value="HutH"/>
</dbReference>
<evidence type="ECO:0000256" key="7">
    <source>
        <dbReference type="RuleBase" id="RU003954"/>
    </source>
</evidence>
<reference evidence="12" key="1">
    <citation type="submission" date="2017-04" db="EMBL/GenBank/DDBJ databases">
        <title>Function of individual gut microbiota members based on whole genome sequencing of pure cultures obtained from chicken caecum.</title>
        <authorList>
            <person name="Medvecky M."/>
            <person name="Cejkova D."/>
            <person name="Polansky O."/>
            <person name="Karasova D."/>
            <person name="Kubasova T."/>
            <person name="Cizek A."/>
            <person name="Rychlik I."/>
        </authorList>
    </citation>
    <scope>NUCLEOTIDE SEQUENCE [LARGE SCALE GENOMIC DNA]</scope>
    <source>
        <strain evidence="12">An90</strain>
    </source>
</reference>
<proteinExistence type="inferred from homology"/>
<dbReference type="Proteomes" id="UP000322940">
    <property type="component" value="Unassembled WGS sequence"/>
</dbReference>
<dbReference type="InterPro" id="IPR001106">
    <property type="entry name" value="Aromatic_Lyase"/>
</dbReference>
<dbReference type="PANTHER" id="PTHR10362">
    <property type="entry name" value="HISTIDINE AMMONIA-LYASE"/>
    <property type="match status" value="1"/>
</dbReference>
<dbReference type="FunFam" id="1.10.275.10:FF:000005">
    <property type="entry name" value="Histidine ammonia-lyase"/>
    <property type="match status" value="1"/>
</dbReference>
<dbReference type="GO" id="GO:0019556">
    <property type="term" value="P:L-histidine catabolic process to glutamate and formamide"/>
    <property type="evidence" value="ECO:0007669"/>
    <property type="project" value="UniProtKB-UniPathway"/>
</dbReference>
<dbReference type="eggNOG" id="COG2986">
    <property type="taxonomic scope" value="Bacteria"/>
</dbReference>
<evidence type="ECO:0000256" key="5">
    <source>
        <dbReference type="ARBA" id="ARBA00049269"/>
    </source>
</evidence>
<evidence type="ECO:0000256" key="3">
    <source>
        <dbReference type="ARBA" id="ARBA00022808"/>
    </source>
</evidence>
<dbReference type="InterPro" id="IPR008948">
    <property type="entry name" value="L-Aspartase-like"/>
</dbReference>
<dbReference type="InterPro" id="IPR024083">
    <property type="entry name" value="Fumarase/histidase_N"/>
</dbReference>
<dbReference type="RefSeq" id="WP_087403492.1">
    <property type="nucleotide sequence ID" value="NZ_JAHOOA010000004.1"/>
</dbReference>
<dbReference type="EMBL" id="VVXH01000005">
    <property type="protein sequence ID" value="KAA2379343.1"/>
    <property type="molecule type" value="Genomic_DNA"/>
</dbReference>
<dbReference type="Gene3D" id="1.10.275.10">
    <property type="entry name" value="Fumarase/aspartase (N-terminal domain)"/>
    <property type="match status" value="1"/>
</dbReference>
<dbReference type="NCBIfam" id="TIGR01225">
    <property type="entry name" value="hutH"/>
    <property type="match status" value="1"/>
</dbReference>
<comment type="subcellular location">
    <subcellularLocation>
        <location evidence="9">Cytoplasm</location>
    </subcellularLocation>
</comment>
<dbReference type="SUPFAM" id="SSF48557">
    <property type="entry name" value="L-aspartase-like"/>
    <property type="match status" value="1"/>
</dbReference>
<evidence type="ECO:0000256" key="2">
    <source>
        <dbReference type="ARBA" id="ARBA00012994"/>
    </source>
</evidence>
<reference evidence="11" key="2">
    <citation type="journal article" date="2018" name="BMC Genomics">
        <title>Whole genome sequencing and function prediction of 133 gut anaerobes isolated from chicken caecum in pure cultures.</title>
        <authorList>
            <person name="Medvecky M."/>
            <person name="Cejkova D."/>
            <person name="Polansky O."/>
            <person name="Karasova D."/>
            <person name="Kubasova T."/>
            <person name="Cizek A."/>
            <person name="Rychlik I."/>
        </authorList>
    </citation>
    <scope>NUCLEOTIDE SEQUENCE</scope>
    <source>
        <strain evidence="11">An90</strain>
    </source>
</reference>
<dbReference type="NCBIfam" id="NF006871">
    <property type="entry name" value="PRK09367.1"/>
    <property type="match status" value="1"/>
</dbReference>
<evidence type="ECO:0000256" key="8">
    <source>
        <dbReference type="RuleBase" id="RU004479"/>
    </source>
</evidence>
<dbReference type="OrthoDB" id="9806955at2"/>
<evidence type="ECO:0000313" key="13">
    <source>
        <dbReference type="Proteomes" id="UP000322940"/>
    </source>
</evidence>
<evidence type="ECO:0000256" key="9">
    <source>
        <dbReference type="RuleBase" id="RU004480"/>
    </source>
</evidence>
<comment type="caution">
    <text evidence="11">The sequence shown here is derived from an EMBL/GenBank/DDBJ whole genome shotgun (WGS) entry which is preliminary data.</text>
</comment>
<organism evidence="11 12">
    <name type="scientific">Alistipes onderdonkii</name>
    <dbReference type="NCBI Taxonomy" id="328813"/>
    <lineage>
        <taxon>Bacteria</taxon>
        <taxon>Pseudomonadati</taxon>
        <taxon>Bacteroidota</taxon>
        <taxon>Bacteroidia</taxon>
        <taxon>Bacteroidales</taxon>
        <taxon>Rikenellaceae</taxon>
        <taxon>Alistipes</taxon>
    </lineage>
</organism>
<dbReference type="InterPro" id="IPR022313">
    <property type="entry name" value="Phe/His_NH3-lyase_AS"/>
</dbReference>
<protein>
    <recommendedName>
        <fullName evidence="2 6">Histidine ammonia-lyase</fullName>
        <ecNumber evidence="2 6">4.3.1.3</ecNumber>
    </recommendedName>
</protein>
<dbReference type="FunFam" id="1.20.200.10:FF:000003">
    <property type="entry name" value="Histidine ammonia-lyase"/>
    <property type="match status" value="1"/>
</dbReference>
<dbReference type="Pfam" id="PF00221">
    <property type="entry name" value="Lyase_aromatic"/>
    <property type="match status" value="1"/>
</dbReference>
<dbReference type="PROSITE" id="PS00488">
    <property type="entry name" value="PAL_HISTIDASE"/>
    <property type="match status" value="1"/>
</dbReference>
<keyword evidence="4 7" id="KW-0456">Lyase</keyword>
<reference evidence="10 13" key="3">
    <citation type="journal article" date="2019" name="Nat. Med.">
        <title>A library of human gut bacterial isolates paired with longitudinal multiomics data enables mechanistic microbiome research.</title>
        <authorList>
            <person name="Poyet M."/>
            <person name="Groussin M."/>
            <person name="Gibbons S.M."/>
            <person name="Avila-Pacheco J."/>
            <person name="Jiang X."/>
            <person name="Kearney S.M."/>
            <person name="Perrotta A.R."/>
            <person name="Berdy B."/>
            <person name="Zhao S."/>
            <person name="Lieberman T.D."/>
            <person name="Swanson P.K."/>
            <person name="Smith M."/>
            <person name="Roesemann S."/>
            <person name="Alexander J.E."/>
            <person name="Rich S.A."/>
            <person name="Livny J."/>
            <person name="Vlamakis H."/>
            <person name="Clish C."/>
            <person name="Bullock K."/>
            <person name="Deik A."/>
            <person name="Scott J."/>
            <person name="Pierce K.A."/>
            <person name="Xavier R.J."/>
            <person name="Alm E.J."/>
        </authorList>
    </citation>
    <scope>NUCLEOTIDE SEQUENCE [LARGE SCALE GENOMIC DNA]</scope>
    <source>
        <strain evidence="10 13">BIOML-A266</strain>
    </source>
</reference>
<dbReference type="Gene3D" id="1.20.200.10">
    <property type="entry name" value="Fumarase/aspartase (Central domain)"/>
    <property type="match status" value="1"/>
</dbReference>
<dbReference type="EC" id="4.3.1.3" evidence="2 6"/>
<dbReference type="EMBL" id="NFHB01000011">
    <property type="protein sequence ID" value="OUN01958.1"/>
    <property type="molecule type" value="Genomic_DNA"/>
</dbReference>
<dbReference type="CDD" id="cd00332">
    <property type="entry name" value="PAL-HAL"/>
    <property type="match status" value="1"/>
</dbReference>
<evidence type="ECO:0000256" key="1">
    <source>
        <dbReference type="ARBA" id="ARBA00005113"/>
    </source>
</evidence>
<evidence type="ECO:0000256" key="4">
    <source>
        <dbReference type="ARBA" id="ARBA00023239"/>
    </source>
</evidence>
<accession>A0A1Y3QUL0</accession>
<sequence length="493" mass="54471">MEHHHISAEHLSLARIREILERHLPLALSDDARTRIVRCREYLDRKMENPERPVYGITTGFGSLCDISVGYDELAQLQKNLVMSHACGTGERVPSEVVKLILLLKIQSLSYGHSGVQLATVERLIDFFNNDVLPVVYQQGSLGASGDLAPLAHMSLPLLGLGEVEYKGAVRPAAGVLSERGWQPIELQSKEGLALLNGTQFMSAYGVWALIQSRRLSEWADRIGALSLDAFDGRIEPFCDEVHLIRAHRGQLATARNIRRLLEGSQLAARPKKHVQDPYSFRCIPQVHGASKDTIDYVESVLTTEINSTTDNPTVFPDEDMVVSAGNFHGQPIALAMDFLAIALAELGNISERRTYKLISGARELPKFLVANPGLNSGFMIPQYTAASIVSQSKGLCMPASVDSIPSSQGQEDHVSMGSNAATKLYRVVLNTERVLAIELFNAAQALDFRRPARSSATIEQMVAEYRKRVPFIDNDSVMYPHIESSIQFLRTL</sequence>
<dbReference type="GO" id="GO:0005737">
    <property type="term" value="C:cytoplasm"/>
    <property type="evidence" value="ECO:0007669"/>
    <property type="project" value="UniProtKB-SubCell"/>
</dbReference>
<keyword evidence="3 8" id="KW-0369">Histidine metabolism</keyword>
<evidence type="ECO:0000313" key="10">
    <source>
        <dbReference type="EMBL" id="KAA2379343.1"/>
    </source>
</evidence>
<comment type="similarity">
    <text evidence="7">Belongs to the PAL/histidase family.</text>
</comment>
<comment type="catalytic activity">
    <reaction evidence="5 8">
        <text>L-histidine = trans-urocanate + NH4(+)</text>
        <dbReference type="Rhea" id="RHEA:21232"/>
        <dbReference type="ChEBI" id="CHEBI:17771"/>
        <dbReference type="ChEBI" id="CHEBI:28938"/>
        <dbReference type="ChEBI" id="CHEBI:57595"/>
        <dbReference type="EC" id="4.3.1.3"/>
    </reaction>
</comment>
<dbReference type="UniPathway" id="UPA00379">
    <property type="reaction ID" value="UER00549"/>
</dbReference>
<dbReference type="AlphaFoldDB" id="A0A1Y3QUL0"/>
<evidence type="ECO:0000313" key="12">
    <source>
        <dbReference type="Proteomes" id="UP000195772"/>
    </source>
</evidence>